<comment type="caution">
    <text evidence="8">The sequence shown here is derived from an EMBL/GenBank/DDBJ whole genome shotgun (WGS) entry which is preliminary data.</text>
</comment>
<dbReference type="EC" id="4.1.99.3" evidence="8"/>
<dbReference type="InterPro" id="IPR018394">
    <property type="entry name" value="DNA_photolyase_1_CS_C"/>
</dbReference>
<name>A0ABW0S6S0_9BURK</name>
<dbReference type="PANTHER" id="PTHR11455:SF9">
    <property type="entry name" value="CRYPTOCHROME CIRCADIAN CLOCK 5 ISOFORM X1"/>
    <property type="match status" value="1"/>
</dbReference>
<reference evidence="9" key="1">
    <citation type="journal article" date="2019" name="Int. J. Syst. Evol. Microbiol.">
        <title>The Global Catalogue of Microorganisms (GCM) 10K type strain sequencing project: providing services to taxonomists for standard genome sequencing and annotation.</title>
        <authorList>
            <consortium name="The Broad Institute Genomics Platform"/>
            <consortium name="The Broad Institute Genome Sequencing Center for Infectious Disease"/>
            <person name="Wu L."/>
            <person name="Ma J."/>
        </authorList>
    </citation>
    <scope>NUCLEOTIDE SEQUENCE [LARGE SCALE GENOMIC DNA]</scope>
    <source>
        <strain evidence="9">CGMCC 4.5798</strain>
    </source>
</reference>
<dbReference type="SUPFAM" id="SSF52425">
    <property type="entry name" value="Cryptochrome/photolyase, N-terminal domain"/>
    <property type="match status" value="1"/>
</dbReference>
<dbReference type="Pfam" id="PF00875">
    <property type="entry name" value="DNA_photolyase"/>
    <property type="match status" value="1"/>
</dbReference>
<protein>
    <submittedName>
        <fullName evidence="8">Cryptochrome/photolyase family protein</fullName>
        <ecNumber evidence="8">4.1.99.3</ecNumber>
    </submittedName>
</protein>
<evidence type="ECO:0000313" key="9">
    <source>
        <dbReference type="Proteomes" id="UP001596086"/>
    </source>
</evidence>
<dbReference type="EMBL" id="JBHSMZ010000024">
    <property type="protein sequence ID" value="MFC5551580.1"/>
    <property type="molecule type" value="Genomic_DNA"/>
</dbReference>
<dbReference type="Proteomes" id="UP001596086">
    <property type="component" value="Unassembled WGS sequence"/>
</dbReference>
<dbReference type="GO" id="GO:0003904">
    <property type="term" value="F:deoxyribodipyrimidine photo-lyase activity"/>
    <property type="evidence" value="ECO:0007669"/>
    <property type="project" value="UniProtKB-EC"/>
</dbReference>
<dbReference type="InterPro" id="IPR014729">
    <property type="entry name" value="Rossmann-like_a/b/a_fold"/>
</dbReference>
<dbReference type="InterPro" id="IPR006050">
    <property type="entry name" value="DNA_photolyase_N"/>
</dbReference>
<keyword evidence="9" id="KW-1185">Reference proteome</keyword>
<comment type="similarity">
    <text evidence="6">Belongs to the DNA photolyase family.</text>
</comment>
<keyword evidence="8" id="KW-0456">Lyase</keyword>
<dbReference type="InterPro" id="IPR036134">
    <property type="entry name" value="Crypto/Photolyase_FAD-like_sf"/>
</dbReference>
<dbReference type="PROSITE" id="PS51645">
    <property type="entry name" value="PHR_CRY_ALPHA_BETA"/>
    <property type="match status" value="1"/>
</dbReference>
<dbReference type="PANTHER" id="PTHR11455">
    <property type="entry name" value="CRYPTOCHROME"/>
    <property type="match status" value="1"/>
</dbReference>
<feature type="domain" description="Photolyase/cryptochrome alpha/beta" evidence="7">
    <location>
        <begin position="4"/>
        <end position="133"/>
    </location>
</feature>
<dbReference type="PROSITE" id="PS00394">
    <property type="entry name" value="DNA_PHOTOLYASES_1_1"/>
    <property type="match status" value="1"/>
</dbReference>
<evidence type="ECO:0000256" key="3">
    <source>
        <dbReference type="ARBA" id="ARBA00022630"/>
    </source>
</evidence>
<evidence type="ECO:0000256" key="4">
    <source>
        <dbReference type="ARBA" id="ARBA00022827"/>
    </source>
</evidence>
<comment type="cofactor">
    <cofactor evidence="2">
        <name>FAD</name>
        <dbReference type="ChEBI" id="CHEBI:57692"/>
    </cofactor>
</comment>
<dbReference type="RefSeq" id="WP_379775885.1">
    <property type="nucleotide sequence ID" value="NZ_JBHSMZ010000024.1"/>
</dbReference>
<organism evidence="8 9">
    <name type="scientific">Massilia aerilata</name>
    <dbReference type="NCBI Taxonomy" id="453817"/>
    <lineage>
        <taxon>Bacteria</taxon>
        <taxon>Pseudomonadati</taxon>
        <taxon>Pseudomonadota</taxon>
        <taxon>Betaproteobacteria</taxon>
        <taxon>Burkholderiales</taxon>
        <taxon>Oxalobacteraceae</taxon>
        <taxon>Telluria group</taxon>
        <taxon>Massilia</taxon>
    </lineage>
</organism>
<dbReference type="SUPFAM" id="SSF48173">
    <property type="entry name" value="Cryptochrome/photolyase FAD-binding domain"/>
    <property type="match status" value="1"/>
</dbReference>
<accession>A0ABW0S6S0</accession>
<dbReference type="Gene3D" id="3.40.50.620">
    <property type="entry name" value="HUPs"/>
    <property type="match status" value="1"/>
</dbReference>
<evidence type="ECO:0000256" key="1">
    <source>
        <dbReference type="ARBA" id="ARBA00001932"/>
    </source>
</evidence>
<evidence type="ECO:0000256" key="6">
    <source>
        <dbReference type="RuleBase" id="RU004182"/>
    </source>
</evidence>
<evidence type="ECO:0000259" key="7">
    <source>
        <dbReference type="PROSITE" id="PS51645"/>
    </source>
</evidence>
<sequence>MTLRNSLVWFRRDLRLDDHTALHHALRSSDRVYCAFVFDTDILAGLPRDDRRVQFIHASLQELDKRLREWGAYLIVRHGRAADEIVDLAAELEAESVFANHDYEPGAIARDREVQQRLREAGRSLQSFKDQVVFEKDEVLTLAGGPFSVFTPYKNAWLKRLAAHPEAIEAFETAPWAKSLAPAPAGHALPALEALGFVPHAAPIAPSGMSGALQLLDAFLQRIDDYRTARDFPALDSTSRLSVHLRFGTLSIRSLVRLLRERADNGKDGAATWLSELIWREFYMMILQRHPRVATQSFKAAFDKVRWEEGPEADAAFTAWCEGRTGYPLVDAAMAQLNESGFMHNRLRMVTASFLTKDLGISWLRGERYFAARLNDYELSSNNGGWQWAASTGCDAQPWFRIFNPVTQSKRFDPDGAFIRHWLPQLAGLEGPAIHAPWLAKPAVLERAGLVPGRDYPLPIVDHEQARERTLARFGALRE</sequence>
<comment type="cofactor">
    <cofactor evidence="1">
        <name>(6R)-5,10-methylene-5,6,7,8-tetrahydrofolate</name>
        <dbReference type="ChEBI" id="CHEBI:15636"/>
    </cofactor>
</comment>
<keyword evidence="5 6" id="KW-0157">Chromophore</keyword>
<dbReference type="Pfam" id="PF03441">
    <property type="entry name" value="FAD_binding_7"/>
    <property type="match status" value="1"/>
</dbReference>
<evidence type="ECO:0000256" key="5">
    <source>
        <dbReference type="ARBA" id="ARBA00022991"/>
    </source>
</evidence>
<dbReference type="InterPro" id="IPR005101">
    <property type="entry name" value="Cryptochr/Photolyase_FAD-bd"/>
</dbReference>
<dbReference type="Gene3D" id="1.10.579.10">
    <property type="entry name" value="DNA Cyclobutane Dipyrimidine Photolyase, subunit A, domain 3"/>
    <property type="match status" value="1"/>
</dbReference>
<evidence type="ECO:0000256" key="2">
    <source>
        <dbReference type="ARBA" id="ARBA00001974"/>
    </source>
</evidence>
<dbReference type="Gene3D" id="1.25.40.80">
    <property type="match status" value="1"/>
</dbReference>
<dbReference type="PRINTS" id="PR00147">
    <property type="entry name" value="DNAPHOTLYASE"/>
</dbReference>
<keyword evidence="4 6" id="KW-0274">FAD</keyword>
<dbReference type="InterPro" id="IPR002081">
    <property type="entry name" value="Cryptochrome/DNA_photolyase_1"/>
</dbReference>
<proteinExistence type="inferred from homology"/>
<evidence type="ECO:0000313" key="8">
    <source>
        <dbReference type="EMBL" id="MFC5551580.1"/>
    </source>
</evidence>
<dbReference type="InterPro" id="IPR036155">
    <property type="entry name" value="Crypto/Photolyase_N_sf"/>
</dbReference>
<keyword evidence="3 6" id="KW-0285">Flavoprotein</keyword>
<gene>
    <name evidence="8" type="ORF">ACFPO9_23940</name>
</gene>